<reference evidence="2 3" key="2">
    <citation type="journal article" date="2017" name="Nature">
        <title>The Apostasia genome and the evolution of orchids.</title>
        <authorList>
            <person name="Zhang G.Q."/>
            <person name="Liu K.W."/>
            <person name="Li Z."/>
            <person name="Lohaus R."/>
            <person name="Hsiao Y.Y."/>
            <person name="Niu S.C."/>
            <person name="Wang J.Y."/>
            <person name="Lin Y.C."/>
            <person name="Xu Q."/>
            <person name="Chen L.J."/>
            <person name="Yoshida K."/>
            <person name="Fujiwara S."/>
            <person name="Wang Z.W."/>
            <person name="Zhang Y.Q."/>
            <person name="Mitsuda N."/>
            <person name="Wang M."/>
            <person name="Liu G.H."/>
            <person name="Pecoraro L."/>
            <person name="Huang H.X."/>
            <person name="Xiao X.J."/>
            <person name="Lin M."/>
            <person name="Wu X.Y."/>
            <person name="Wu W.L."/>
            <person name="Chen Y.Y."/>
            <person name="Chang S.B."/>
            <person name="Sakamoto S."/>
            <person name="Ohme-Takagi M."/>
            <person name="Yagi M."/>
            <person name="Zeng S.J."/>
            <person name="Shen C.Y."/>
            <person name="Yeh C.M."/>
            <person name="Luo Y.B."/>
            <person name="Tsai W.C."/>
            <person name="Van de Peer Y."/>
            <person name="Liu Z.J."/>
        </authorList>
    </citation>
    <scope>NUCLEOTIDE SEQUENCE [LARGE SCALE GENOMIC DNA]</scope>
    <source>
        <tissue evidence="2">The whole plant</tissue>
    </source>
</reference>
<evidence type="ECO:0000256" key="1">
    <source>
        <dbReference type="SAM" id="MobiDB-lite"/>
    </source>
</evidence>
<accession>A0A2I0WKY6</accession>
<dbReference type="AlphaFoldDB" id="A0A2I0WKY6"/>
<evidence type="ECO:0000313" key="2">
    <source>
        <dbReference type="EMBL" id="PKU76315.1"/>
    </source>
</evidence>
<organism evidence="2 3">
    <name type="scientific">Dendrobium catenatum</name>
    <dbReference type="NCBI Taxonomy" id="906689"/>
    <lineage>
        <taxon>Eukaryota</taxon>
        <taxon>Viridiplantae</taxon>
        <taxon>Streptophyta</taxon>
        <taxon>Embryophyta</taxon>
        <taxon>Tracheophyta</taxon>
        <taxon>Spermatophyta</taxon>
        <taxon>Magnoliopsida</taxon>
        <taxon>Liliopsida</taxon>
        <taxon>Asparagales</taxon>
        <taxon>Orchidaceae</taxon>
        <taxon>Epidendroideae</taxon>
        <taxon>Malaxideae</taxon>
        <taxon>Dendrobiinae</taxon>
        <taxon>Dendrobium</taxon>
    </lineage>
</organism>
<proteinExistence type="predicted"/>
<dbReference type="Proteomes" id="UP000233837">
    <property type="component" value="Unassembled WGS sequence"/>
</dbReference>
<dbReference type="EMBL" id="KZ502542">
    <property type="protein sequence ID" value="PKU76315.1"/>
    <property type="molecule type" value="Genomic_DNA"/>
</dbReference>
<protein>
    <submittedName>
        <fullName evidence="2">Uncharacterized protein</fullName>
    </submittedName>
</protein>
<sequence>MSEGRKKLLGRSEEAAQTIGRLSRSLIARMLERRSRSLTTKSPEQTKPFTDTLSQPNPTRIGFNEMLGWLGSLQKWLTAWARQLAEMMKGSGRRWSARLGQGVLTETIKGEDNRITLAVSPRVFASLAALEEYKGNSAK</sequence>
<evidence type="ECO:0000313" key="3">
    <source>
        <dbReference type="Proteomes" id="UP000233837"/>
    </source>
</evidence>
<reference evidence="2 3" key="1">
    <citation type="journal article" date="2016" name="Sci. Rep.">
        <title>The Dendrobium catenatum Lindl. genome sequence provides insights into polysaccharide synthase, floral development and adaptive evolution.</title>
        <authorList>
            <person name="Zhang G.Q."/>
            <person name="Xu Q."/>
            <person name="Bian C."/>
            <person name="Tsai W.C."/>
            <person name="Yeh C.M."/>
            <person name="Liu K.W."/>
            <person name="Yoshida K."/>
            <person name="Zhang L.S."/>
            <person name="Chang S.B."/>
            <person name="Chen F."/>
            <person name="Shi Y."/>
            <person name="Su Y.Y."/>
            <person name="Zhang Y.Q."/>
            <person name="Chen L.J."/>
            <person name="Yin Y."/>
            <person name="Lin M."/>
            <person name="Huang H."/>
            <person name="Deng H."/>
            <person name="Wang Z.W."/>
            <person name="Zhu S.L."/>
            <person name="Zhao X."/>
            <person name="Deng C."/>
            <person name="Niu S.C."/>
            <person name="Huang J."/>
            <person name="Wang M."/>
            <person name="Liu G.H."/>
            <person name="Yang H.J."/>
            <person name="Xiao X.J."/>
            <person name="Hsiao Y.Y."/>
            <person name="Wu W.L."/>
            <person name="Chen Y.Y."/>
            <person name="Mitsuda N."/>
            <person name="Ohme-Takagi M."/>
            <person name="Luo Y.B."/>
            <person name="Van de Peer Y."/>
            <person name="Liu Z.J."/>
        </authorList>
    </citation>
    <scope>NUCLEOTIDE SEQUENCE [LARGE SCALE GENOMIC DNA]</scope>
    <source>
        <tissue evidence="2">The whole plant</tissue>
    </source>
</reference>
<keyword evidence="3" id="KW-1185">Reference proteome</keyword>
<feature type="region of interest" description="Disordered" evidence="1">
    <location>
        <begin position="34"/>
        <end position="57"/>
    </location>
</feature>
<gene>
    <name evidence="2" type="ORF">MA16_Dca025630</name>
</gene>
<feature type="compositionally biased region" description="Polar residues" evidence="1">
    <location>
        <begin position="37"/>
        <end position="57"/>
    </location>
</feature>
<name>A0A2I0WKY6_9ASPA</name>